<dbReference type="CDD" id="cd01025">
    <property type="entry name" value="TOPRIM_recR"/>
    <property type="match status" value="1"/>
</dbReference>
<keyword evidence="5" id="KW-0233">DNA recombination</keyword>
<dbReference type="Pfam" id="PF02132">
    <property type="entry name" value="RecR_ZnF"/>
    <property type="match status" value="1"/>
</dbReference>
<dbReference type="InterPro" id="IPR023627">
    <property type="entry name" value="Rcmb_RecR"/>
</dbReference>
<dbReference type="NCBIfam" id="TIGR00615">
    <property type="entry name" value="recR"/>
    <property type="match status" value="1"/>
</dbReference>
<dbReference type="SMART" id="SM00493">
    <property type="entry name" value="TOPRIM"/>
    <property type="match status" value="1"/>
</dbReference>
<dbReference type="Pfam" id="PF21176">
    <property type="entry name" value="RecR_HhH"/>
    <property type="match status" value="1"/>
</dbReference>
<keyword evidence="4" id="KW-0862">Zinc</keyword>
<reference evidence="9" key="1">
    <citation type="submission" date="2018-06" db="EMBL/GenBank/DDBJ databases">
        <authorList>
            <person name="Zhirakovskaya E."/>
        </authorList>
    </citation>
    <scope>NUCLEOTIDE SEQUENCE</scope>
</reference>
<evidence type="ECO:0000256" key="6">
    <source>
        <dbReference type="ARBA" id="ARBA00023204"/>
    </source>
</evidence>
<evidence type="ECO:0000256" key="4">
    <source>
        <dbReference type="ARBA" id="ARBA00022833"/>
    </source>
</evidence>
<organism evidence="9">
    <name type="scientific">hydrothermal vent metagenome</name>
    <dbReference type="NCBI Taxonomy" id="652676"/>
    <lineage>
        <taxon>unclassified sequences</taxon>
        <taxon>metagenomes</taxon>
        <taxon>ecological metagenomes</taxon>
    </lineage>
</organism>
<feature type="region of interest" description="Disordered" evidence="7">
    <location>
        <begin position="25"/>
        <end position="55"/>
    </location>
</feature>
<evidence type="ECO:0000256" key="1">
    <source>
        <dbReference type="ARBA" id="ARBA00022723"/>
    </source>
</evidence>
<dbReference type="GO" id="GO:0006281">
    <property type="term" value="P:DNA repair"/>
    <property type="evidence" value="ECO:0007669"/>
    <property type="project" value="UniProtKB-KW"/>
</dbReference>
<protein>
    <submittedName>
        <fullName evidence="9">Recombination protein RecR</fullName>
    </submittedName>
</protein>
<keyword evidence="1" id="KW-0479">Metal-binding</keyword>
<evidence type="ECO:0000256" key="5">
    <source>
        <dbReference type="ARBA" id="ARBA00023172"/>
    </source>
</evidence>
<dbReference type="InterPro" id="IPR015967">
    <property type="entry name" value="Rcmb_RecR_Znf"/>
</dbReference>
<accession>A0A3B1DPM1</accession>
<keyword evidence="3" id="KW-0863">Zinc-finger</keyword>
<dbReference type="GO" id="GO:0006310">
    <property type="term" value="P:DNA recombination"/>
    <property type="evidence" value="ECO:0007669"/>
    <property type="project" value="UniProtKB-KW"/>
</dbReference>
<feature type="domain" description="Toprim" evidence="8">
    <location>
        <begin position="131"/>
        <end position="233"/>
    </location>
</feature>
<dbReference type="AlphaFoldDB" id="A0A3B1DPM1"/>
<name>A0A3B1DPM1_9ZZZZ</name>
<dbReference type="Gene3D" id="3.30.60.80">
    <property type="match status" value="1"/>
</dbReference>
<dbReference type="GO" id="GO:0008270">
    <property type="term" value="F:zinc ion binding"/>
    <property type="evidence" value="ECO:0007669"/>
    <property type="project" value="UniProtKB-KW"/>
</dbReference>
<evidence type="ECO:0000256" key="7">
    <source>
        <dbReference type="SAM" id="MobiDB-lite"/>
    </source>
</evidence>
<dbReference type="InterPro" id="IPR034137">
    <property type="entry name" value="TOPRIM_RecR"/>
</dbReference>
<sequence length="257" mass="27895">MGGFSRMWRVLGVYWHYTCSMSEGADNPGGRNSPRTPRETEGAVPRRQPQTSAYPEPVERLIGELASLPGIGRRSAERLAFHLLKADESTALALARAIADIKRAVQHCSVCSNLTDADPCPICQDPSRDRSRILIVEQPKDLIALEQTGMYRGLYHVLMGRLSPLDGIGPGELTVTELIDRLDNPAKNPGGVRIEEVILGLNPTLEGDGTGLYLAEQIGSRDIGVTRLARGLPTGAQLEYVSKAVLADAIEGRREMG</sequence>
<dbReference type="PANTHER" id="PTHR30446">
    <property type="entry name" value="RECOMBINATION PROTEIN RECR"/>
    <property type="match status" value="1"/>
</dbReference>
<gene>
    <name evidence="9" type="ORF">MNBD_PLANCTO03-1656</name>
</gene>
<evidence type="ECO:0000259" key="8">
    <source>
        <dbReference type="PROSITE" id="PS50880"/>
    </source>
</evidence>
<evidence type="ECO:0000256" key="2">
    <source>
        <dbReference type="ARBA" id="ARBA00022763"/>
    </source>
</evidence>
<dbReference type="InterPro" id="IPR006171">
    <property type="entry name" value="TOPRIM_dom"/>
</dbReference>
<dbReference type="GO" id="GO:0003677">
    <property type="term" value="F:DNA binding"/>
    <property type="evidence" value="ECO:0007669"/>
    <property type="project" value="InterPro"/>
</dbReference>
<evidence type="ECO:0000313" key="9">
    <source>
        <dbReference type="EMBL" id="VAX38803.1"/>
    </source>
</evidence>
<dbReference type="Pfam" id="PF13662">
    <property type="entry name" value="Toprim_4"/>
    <property type="match status" value="1"/>
</dbReference>
<dbReference type="InterPro" id="IPR000093">
    <property type="entry name" value="DNA_Rcmb_RecR"/>
</dbReference>
<dbReference type="PROSITE" id="PS50880">
    <property type="entry name" value="TOPRIM"/>
    <property type="match status" value="1"/>
</dbReference>
<keyword evidence="6" id="KW-0234">DNA repair</keyword>
<dbReference type="Gene3D" id="3.40.1360.10">
    <property type="match status" value="1"/>
</dbReference>
<dbReference type="PANTHER" id="PTHR30446:SF0">
    <property type="entry name" value="RECOMBINATION PROTEIN RECR"/>
    <property type="match status" value="1"/>
</dbReference>
<evidence type="ECO:0000256" key="3">
    <source>
        <dbReference type="ARBA" id="ARBA00022771"/>
    </source>
</evidence>
<dbReference type="EMBL" id="UOGK01000155">
    <property type="protein sequence ID" value="VAX38803.1"/>
    <property type="molecule type" value="Genomic_DNA"/>
</dbReference>
<dbReference type="PROSITE" id="PS01300">
    <property type="entry name" value="RECR"/>
    <property type="match status" value="1"/>
</dbReference>
<dbReference type="HAMAP" id="MF_00017">
    <property type="entry name" value="RecR"/>
    <property type="match status" value="1"/>
</dbReference>
<proteinExistence type="inferred from homology"/>
<dbReference type="SUPFAM" id="SSF111304">
    <property type="entry name" value="Recombination protein RecR"/>
    <property type="match status" value="1"/>
</dbReference>
<keyword evidence="2" id="KW-0227">DNA damage</keyword>
<dbReference type="Gene3D" id="1.10.8.420">
    <property type="entry name" value="RecR Domain 1"/>
    <property type="match status" value="1"/>
</dbReference>